<dbReference type="RefSeq" id="WP_008014741.1">
    <property type="nucleotide sequence ID" value="NZ_AOIT01000065.1"/>
</dbReference>
<evidence type="ECO:0000259" key="2">
    <source>
        <dbReference type="Pfam" id="PF00582"/>
    </source>
</evidence>
<dbReference type="PANTHER" id="PTHR46268:SF6">
    <property type="entry name" value="UNIVERSAL STRESS PROTEIN UP12"/>
    <property type="match status" value="1"/>
</dbReference>
<evidence type="ECO:0000313" key="3">
    <source>
        <dbReference type="EMBL" id="ELZ17488.1"/>
    </source>
</evidence>
<protein>
    <submittedName>
        <fullName evidence="3">Universal stress protein uspa-like protein</fullName>
    </submittedName>
</protein>
<dbReference type="SUPFAM" id="SSF52402">
    <property type="entry name" value="Adenine nucleotide alpha hydrolases-like"/>
    <property type="match status" value="1"/>
</dbReference>
<dbReference type="InterPro" id="IPR006016">
    <property type="entry name" value="UspA"/>
</dbReference>
<gene>
    <name evidence="3" type="ORF">C476_16100</name>
</gene>
<accession>M0C4A2</accession>
<dbReference type="PANTHER" id="PTHR46268">
    <property type="entry name" value="STRESS RESPONSE PROTEIN NHAX"/>
    <property type="match status" value="1"/>
</dbReference>
<dbReference type="EMBL" id="AOIT01000065">
    <property type="protein sequence ID" value="ELZ17488.1"/>
    <property type="molecule type" value="Genomic_DNA"/>
</dbReference>
<dbReference type="Gene3D" id="3.40.50.620">
    <property type="entry name" value="HUPs"/>
    <property type="match status" value="1"/>
</dbReference>
<keyword evidence="4" id="KW-1185">Reference proteome</keyword>
<dbReference type="PRINTS" id="PR01438">
    <property type="entry name" value="UNVRSLSTRESS"/>
</dbReference>
<dbReference type="PATRIC" id="fig|1230457.4.peg.3232"/>
<name>M0C4A2_9EURY</name>
<evidence type="ECO:0000313" key="4">
    <source>
        <dbReference type="Proteomes" id="UP000011615"/>
    </source>
</evidence>
<evidence type="ECO:0000256" key="1">
    <source>
        <dbReference type="ARBA" id="ARBA00008791"/>
    </source>
</evidence>
<dbReference type="OrthoDB" id="105697at2157"/>
<feature type="domain" description="UspA" evidence="2">
    <location>
        <begin position="1"/>
        <end position="139"/>
    </location>
</feature>
<dbReference type="InterPro" id="IPR014729">
    <property type="entry name" value="Rossmann-like_a/b/a_fold"/>
</dbReference>
<dbReference type="eggNOG" id="arCOG00449">
    <property type="taxonomic scope" value="Archaea"/>
</dbReference>
<comment type="caution">
    <text evidence="3">The sequence shown here is derived from an EMBL/GenBank/DDBJ whole genome shotgun (WGS) entry which is preliminary data.</text>
</comment>
<dbReference type="AlphaFoldDB" id="M0C4A2"/>
<organism evidence="3 4">
    <name type="scientific">Natrinema limicola JCM 13563</name>
    <dbReference type="NCBI Taxonomy" id="1230457"/>
    <lineage>
        <taxon>Archaea</taxon>
        <taxon>Methanobacteriati</taxon>
        <taxon>Methanobacteriota</taxon>
        <taxon>Stenosarchaea group</taxon>
        <taxon>Halobacteria</taxon>
        <taxon>Halobacteriales</taxon>
        <taxon>Natrialbaceae</taxon>
        <taxon>Natrinema</taxon>
    </lineage>
</organism>
<dbReference type="Proteomes" id="UP000011615">
    <property type="component" value="Unassembled WGS sequence"/>
</dbReference>
<dbReference type="InterPro" id="IPR006015">
    <property type="entry name" value="Universal_stress_UspA"/>
</dbReference>
<proteinExistence type="inferred from homology"/>
<comment type="similarity">
    <text evidence="1">Belongs to the universal stress protein A family.</text>
</comment>
<sequence length="145" mass="15516">MLERILFPIDGSDCANQALAIGVDIADGEKAALHLLSVIAITALGTDARPDIQMEALEESVHELLDEATAFADGAGVEPASKAVEYGPSIHQENLTHIETHDIDLVVGTHGRTGFNRYILGSVTEYLVRTSPIPVLTVRAPETDM</sequence>
<dbReference type="CDD" id="cd00293">
    <property type="entry name" value="USP-like"/>
    <property type="match status" value="1"/>
</dbReference>
<reference evidence="3 4" key="1">
    <citation type="journal article" date="2014" name="PLoS Genet.">
        <title>Phylogenetically driven sequencing of extremely halophilic archaea reveals strategies for static and dynamic osmo-response.</title>
        <authorList>
            <person name="Becker E.A."/>
            <person name="Seitzer P.M."/>
            <person name="Tritt A."/>
            <person name="Larsen D."/>
            <person name="Krusor M."/>
            <person name="Yao A.I."/>
            <person name="Wu D."/>
            <person name="Madern D."/>
            <person name="Eisen J.A."/>
            <person name="Darling A.E."/>
            <person name="Facciotti M.T."/>
        </authorList>
    </citation>
    <scope>NUCLEOTIDE SEQUENCE [LARGE SCALE GENOMIC DNA]</scope>
    <source>
        <strain evidence="3 4">JCM 13563</strain>
    </source>
</reference>
<dbReference type="Pfam" id="PF00582">
    <property type="entry name" value="Usp"/>
    <property type="match status" value="1"/>
</dbReference>